<organism evidence="2 3">
    <name type="scientific">Pedobacter steynii</name>
    <dbReference type="NCBI Taxonomy" id="430522"/>
    <lineage>
        <taxon>Bacteria</taxon>
        <taxon>Pseudomonadati</taxon>
        <taxon>Bacteroidota</taxon>
        <taxon>Sphingobacteriia</taxon>
        <taxon>Sphingobacteriales</taxon>
        <taxon>Sphingobacteriaceae</taxon>
        <taxon>Pedobacter</taxon>
    </lineage>
</organism>
<dbReference type="SMART" id="SM00065">
    <property type="entry name" value="GAF"/>
    <property type="match status" value="1"/>
</dbReference>
<evidence type="ECO:0000313" key="2">
    <source>
        <dbReference type="EMBL" id="AOM80906.1"/>
    </source>
</evidence>
<evidence type="ECO:0000259" key="1">
    <source>
        <dbReference type="SMART" id="SM00065"/>
    </source>
</evidence>
<dbReference type="AlphaFoldDB" id="A0A1D7QQH1"/>
<evidence type="ECO:0000313" key="3">
    <source>
        <dbReference type="Proteomes" id="UP000094313"/>
    </source>
</evidence>
<dbReference type="SUPFAM" id="SSF55781">
    <property type="entry name" value="GAF domain-like"/>
    <property type="match status" value="1"/>
</dbReference>
<name>A0A1D7QQH1_9SPHI</name>
<dbReference type="Proteomes" id="UP000094313">
    <property type="component" value="Chromosome"/>
</dbReference>
<dbReference type="InterPro" id="IPR029016">
    <property type="entry name" value="GAF-like_dom_sf"/>
</dbReference>
<dbReference type="EMBL" id="CP017141">
    <property type="protein sequence ID" value="AOM80906.1"/>
    <property type="molecule type" value="Genomic_DNA"/>
</dbReference>
<dbReference type="Pfam" id="PF01590">
    <property type="entry name" value="GAF"/>
    <property type="match status" value="1"/>
</dbReference>
<protein>
    <recommendedName>
        <fullName evidence="1">GAF domain-containing protein</fullName>
    </recommendedName>
</protein>
<reference evidence="2 3" key="1">
    <citation type="submission" date="2016-08" db="EMBL/GenBank/DDBJ databases">
        <authorList>
            <person name="Seilhamer J.J."/>
        </authorList>
    </citation>
    <scope>NUCLEOTIDE SEQUENCE [LARGE SCALE GENOMIC DNA]</scope>
    <source>
        <strain evidence="2 3">DX4</strain>
    </source>
</reference>
<dbReference type="InterPro" id="IPR003018">
    <property type="entry name" value="GAF"/>
</dbReference>
<dbReference type="OrthoDB" id="627374at2"/>
<gene>
    <name evidence="2" type="ORF">BFS30_20130</name>
</gene>
<dbReference type="KEGG" id="psty:BFS30_20130"/>
<proteinExistence type="predicted"/>
<feature type="domain" description="GAF" evidence="1">
    <location>
        <begin position="237"/>
        <end position="393"/>
    </location>
</feature>
<dbReference type="Gene3D" id="3.30.450.40">
    <property type="match status" value="1"/>
</dbReference>
<sequence length="761" mass="87947">MTLLSFQDSPFTVKLSFDKYIGTIATSTQENHRELLKEVAQYPELRTGMTELSVIEEHQELISRLLADFFPRGLSLNEIKAVSIPYTETIFNHTDRFKAILKAAGDSFQINIRGFDEHQFYVLSCCLILNQYYGTKLDFGKPLFYDIPMQNGVAKHYRIMYNADYLEVEPTENVVKLSQEEIDLLINSYDDLELWREKFPSGSWILKGFALMTLFDATIENAVSIFKEKLLKLKANDFQTSIESIFQSIYRIPDLQVGITLYHPAEHKFGITTIGEPVKSFILPDRQQRVDQDVLCPNSYRRIVEQKASVVISDSLKFQESEPDNILANRFLAQGIKSFILMPIVKNETLLGVLEVVSPRSKDFNSINVNKLEEVVPFLTDTIERLISELQNQVQVVIQEKFTTIHPSVYWKFHAEAQRLIYDRQLGFDATVREIIFPEVYPLYGQVDIKGSSEARNHSIQQDFRTQLNGITFILDQMTAPLSFENSQKEKRSIEAFLKELSFPLQASTEQHISTYIETIIHPLFREARTPALLPLIQHYFLSTNEETGDFHTSRRRYENTISQINEEMAKILDHSQIRAQQIFPHYYERFKTDGIEHNLYIGSSISPGLNFDFEKLHELRLWQLRTLMQMEIAHNRLKAGLPYPLDVTTLLLSYHSAITIRFRMDEKRFDVDGSYNARFEIAKKRIDKANIKNTTERITASGKVTIVYSNDSEEQEYLRHIHTLSAEGLLTAETEHLEVEDLVGLSGLKAFRVKIIHSAS</sequence>
<accession>A0A1D7QQH1</accession>
<keyword evidence="3" id="KW-1185">Reference proteome</keyword>